<protein>
    <submittedName>
        <fullName evidence="1">Uncharacterized protein</fullName>
    </submittedName>
</protein>
<organism evidence="1 2">
    <name type="scientific">Gracilibacillus ureilyticus</name>
    <dbReference type="NCBI Taxonomy" id="531814"/>
    <lineage>
        <taxon>Bacteria</taxon>
        <taxon>Bacillati</taxon>
        <taxon>Bacillota</taxon>
        <taxon>Bacilli</taxon>
        <taxon>Bacillales</taxon>
        <taxon>Bacillaceae</taxon>
        <taxon>Gracilibacillus</taxon>
    </lineage>
</organism>
<dbReference type="AlphaFoldDB" id="A0A1H9LD56"/>
<evidence type="ECO:0000313" key="2">
    <source>
        <dbReference type="Proteomes" id="UP000199687"/>
    </source>
</evidence>
<dbReference type="STRING" id="531814.SAMN04487944_101205"/>
<dbReference type="RefSeq" id="WP_175480313.1">
    <property type="nucleotide sequence ID" value="NZ_FOGL01000001.1"/>
</dbReference>
<name>A0A1H9LD56_9BACI</name>
<reference evidence="1 2" key="1">
    <citation type="submission" date="2016-10" db="EMBL/GenBank/DDBJ databases">
        <authorList>
            <person name="de Groot N.N."/>
        </authorList>
    </citation>
    <scope>NUCLEOTIDE SEQUENCE [LARGE SCALE GENOMIC DNA]</scope>
    <source>
        <strain evidence="1 2">CGMCC 1.7727</strain>
    </source>
</reference>
<sequence>MSKKRKHYTFKTTIIKDESKLEDEKAVDQALKLYIDKIMEIATKKKDESD</sequence>
<dbReference type="EMBL" id="FOGL01000001">
    <property type="protein sequence ID" value="SER09344.1"/>
    <property type="molecule type" value="Genomic_DNA"/>
</dbReference>
<dbReference type="Proteomes" id="UP000199687">
    <property type="component" value="Unassembled WGS sequence"/>
</dbReference>
<gene>
    <name evidence="1" type="ORF">SAMN04487944_101205</name>
</gene>
<proteinExistence type="predicted"/>
<accession>A0A1H9LD56</accession>
<evidence type="ECO:0000313" key="1">
    <source>
        <dbReference type="EMBL" id="SER09344.1"/>
    </source>
</evidence>
<keyword evidence="2" id="KW-1185">Reference proteome</keyword>